<accession>A0A1H3ELY4</accession>
<evidence type="ECO:0000313" key="6">
    <source>
        <dbReference type="Proteomes" id="UP000199118"/>
    </source>
</evidence>
<dbReference type="InterPro" id="IPR050306">
    <property type="entry name" value="PfkB_Carbo_kinase"/>
</dbReference>
<keyword evidence="6" id="KW-1185">Reference proteome</keyword>
<dbReference type="InterPro" id="IPR011611">
    <property type="entry name" value="PfkB_dom"/>
</dbReference>
<evidence type="ECO:0000313" key="5">
    <source>
        <dbReference type="EMBL" id="SDX79803.1"/>
    </source>
</evidence>
<reference evidence="5 6" key="1">
    <citation type="submission" date="2016-10" db="EMBL/GenBank/DDBJ databases">
        <authorList>
            <person name="de Groot N.N."/>
        </authorList>
    </citation>
    <scope>NUCLEOTIDE SEQUENCE [LARGE SCALE GENOMIC DNA]</scope>
    <source>
        <strain evidence="5 6">DSM 17890</strain>
    </source>
</reference>
<dbReference type="SUPFAM" id="SSF53613">
    <property type="entry name" value="Ribokinase-like"/>
    <property type="match status" value="1"/>
</dbReference>
<protein>
    <submittedName>
        <fullName evidence="5">2-keto-3-deoxygluconate kinase</fullName>
    </submittedName>
</protein>
<dbReference type="EMBL" id="FNMZ01000010">
    <property type="protein sequence ID" value="SDX79803.1"/>
    <property type="molecule type" value="Genomic_DNA"/>
</dbReference>
<evidence type="ECO:0000256" key="2">
    <source>
        <dbReference type="ARBA" id="ARBA00022679"/>
    </source>
</evidence>
<keyword evidence="2" id="KW-0808">Transferase</keyword>
<dbReference type="InterPro" id="IPR029056">
    <property type="entry name" value="Ribokinase-like"/>
</dbReference>
<dbReference type="GO" id="GO:0042840">
    <property type="term" value="P:D-glucuronate catabolic process"/>
    <property type="evidence" value="ECO:0007669"/>
    <property type="project" value="TreeGrafter"/>
</dbReference>
<dbReference type="Proteomes" id="UP000199118">
    <property type="component" value="Unassembled WGS sequence"/>
</dbReference>
<dbReference type="Pfam" id="PF00294">
    <property type="entry name" value="PfkB"/>
    <property type="match status" value="1"/>
</dbReference>
<dbReference type="GO" id="GO:0006974">
    <property type="term" value="P:DNA damage response"/>
    <property type="evidence" value="ECO:0007669"/>
    <property type="project" value="TreeGrafter"/>
</dbReference>
<name>A0A1H3ELY4_9RHOB</name>
<dbReference type="Gene3D" id="3.40.1190.20">
    <property type="match status" value="1"/>
</dbReference>
<keyword evidence="3 5" id="KW-0418">Kinase</keyword>
<evidence type="ECO:0000259" key="4">
    <source>
        <dbReference type="Pfam" id="PF00294"/>
    </source>
</evidence>
<dbReference type="GO" id="GO:0005829">
    <property type="term" value="C:cytosol"/>
    <property type="evidence" value="ECO:0007669"/>
    <property type="project" value="TreeGrafter"/>
</dbReference>
<dbReference type="CDD" id="cd01166">
    <property type="entry name" value="KdgK"/>
    <property type="match status" value="1"/>
</dbReference>
<dbReference type="GO" id="GO:0019698">
    <property type="term" value="P:D-galacturonate catabolic process"/>
    <property type="evidence" value="ECO:0007669"/>
    <property type="project" value="TreeGrafter"/>
</dbReference>
<comment type="similarity">
    <text evidence="1">Belongs to the carbohydrate kinase PfkB family.</text>
</comment>
<dbReference type="AlphaFoldDB" id="A0A1H3ELY4"/>
<dbReference type="InterPro" id="IPR002139">
    <property type="entry name" value="Ribo/fructo_kinase"/>
</dbReference>
<dbReference type="PANTHER" id="PTHR43085:SF15">
    <property type="entry name" value="2-DEHYDRO-3-DEOXYGLUCONOKINASE"/>
    <property type="match status" value="1"/>
</dbReference>
<feature type="domain" description="Carbohydrate kinase PfkB" evidence="4">
    <location>
        <begin position="27"/>
        <end position="294"/>
    </location>
</feature>
<proteinExistence type="inferred from homology"/>
<evidence type="ECO:0000256" key="3">
    <source>
        <dbReference type="ARBA" id="ARBA00022777"/>
    </source>
</evidence>
<dbReference type="PANTHER" id="PTHR43085">
    <property type="entry name" value="HEXOKINASE FAMILY MEMBER"/>
    <property type="match status" value="1"/>
</dbReference>
<dbReference type="RefSeq" id="WP_092684780.1">
    <property type="nucleotide sequence ID" value="NZ_FNMZ01000010.1"/>
</dbReference>
<dbReference type="GO" id="GO:0008673">
    <property type="term" value="F:2-dehydro-3-deoxygluconokinase activity"/>
    <property type="evidence" value="ECO:0007669"/>
    <property type="project" value="TreeGrafter"/>
</dbReference>
<gene>
    <name evidence="5" type="ORF">SAMN05444336_11095</name>
</gene>
<dbReference type="OrthoDB" id="9776822at2"/>
<dbReference type="STRING" id="356660.SAMN05444336_11095"/>
<evidence type="ECO:0000256" key="1">
    <source>
        <dbReference type="ARBA" id="ARBA00010688"/>
    </source>
</evidence>
<dbReference type="PRINTS" id="PR00990">
    <property type="entry name" value="RIBOKINASE"/>
</dbReference>
<organism evidence="5 6">
    <name type="scientific">Albimonas donghaensis</name>
    <dbReference type="NCBI Taxonomy" id="356660"/>
    <lineage>
        <taxon>Bacteria</taxon>
        <taxon>Pseudomonadati</taxon>
        <taxon>Pseudomonadota</taxon>
        <taxon>Alphaproteobacteria</taxon>
        <taxon>Rhodobacterales</taxon>
        <taxon>Paracoccaceae</taxon>
        <taxon>Albimonas</taxon>
    </lineage>
</organism>
<sequence>MPTPDILCLGEPLVEFNRRPDGLWLGGHGGDSSNCAVAAARQGASVGYLSRAGDDPFGRDLLDLWRAEGVDTTGVRVDPQAPTGVYFVTHGPEGHVFTYRRAGSAASLMTPADLAVEALRETRLLHVSGIGLAISDSAAETVFAAIETAREAGGRVSCDPNLRLKLWGLDRAREVIHAAMARCQIALPGLEDAVRLTGLSDPDAIADVYLGLGAEVVALTLGAEGALVATPDARNRLPGHRVEAVDATGAGDAFDGAFLAALAEGADPFAAGRRANAAAALSVMGQGAVAPLPSRAQVEAFLAAREG</sequence>